<dbReference type="EMBL" id="LWBP01000001">
    <property type="protein sequence ID" value="OQP68431.1"/>
    <property type="molecule type" value="Genomic_DNA"/>
</dbReference>
<sequence length="61" mass="6606">MQEGLTLNAKGLTLQPYKAVLAAVSILGELSDIKSVKCDLLLVFCVRIKIIIIGSHANILR</sequence>
<organism evidence="1 2">
    <name type="scientific">Niastella populi</name>
    <dbReference type="NCBI Taxonomy" id="550983"/>
    <lineage>
        <taxon>Bacteria</taxon>
        <taxon>Pseudomonadati</taxon>
        <taxon>Bacteroidota</taxon>
        <taxon>Chitinophagia</taxon>
        <taxon>Chitinophagales</taxon>
        <taxon>Chitinophagaceae</taxon>
        <taxon>Niastella</taxon>
    </lineage>
</organism>
<dbReference type="AlphaFoldDB" id="A0A1V9GCM4"/>
<evidence type="ECO:0000313" key="1">
    <source>
        <dbReference type="EMBL" id="OQP68431.1"/>
    </source>
</evidence>
<name>A0A1V9GCM4_9BACT</name>
<reference evidence="2" key="1">
    <citation type="submission" date="2016-04" db="EMBL/GenBank/DDBJ databases">
        <authorList>
            <person name="Chen L."/>
            <person name="Zhuang W."/>
            <person name="Wang G."/>
        </authorList>
    </citation>
    <scope>NUCLEOTIDE SEQUENCE [LARGE SCALE GENOMIC DNA]</scope>
    <source>
        <strain evidence="2">208</strain>
    </source>
</reference>
<keyword evidence="2" id="KW-1185">Reference proteome</keyword>
<dbReference type="STRING" id="550983.A4R26_01075"/>
<accession>A0A1V9GCM4</accession>
<evidence type="ECO:0000313" key="2">
    <source>
        <dbReference type="Proteomes" id="UP000192276"/>
    </source>
</evidence>
<dbReference type="Proteomes" id="UP000192276">
    <property type="component" value="Unassembled WGS sequence"/>
</dbReference>
<protein>
    <submittedName>
        <fullName evidence="1">Uncharacterized protein</fullName>
    </submittedName>
</protein>
<comment type="caution">
    <text evidence="1">The sequence shown here is derived from an EMBL/GenBank/DDBJ whole genome shotgun (WGS) entry which is preliminary data.</text>
</comment>
<gene>
    <name evidence="1" type="ORF">A4R26_01075</name>
</gene>
<proteinExistence type="predicted"/>